<dbReference type="Proteomes" id="UP000654075">
    <property type="component" value="Unassembled WGS sequence"/>
</dbReference>
<feature type="transmembrane region" description="Helical" evidence="1">
    <location>
        <begin position="171"/>
        <end position="190"/>
    </location>
</feature>
<sequence>ASKLRKFCTAPKFSQGFRSREFLEVDADGDGVLSPQEFQTWQLKRKPSVETAKAMPREFWEMSNEVLVLMAARGVEGAQRERMVREVMAVNNCLWDDAQPLVDEIKTTALSGADVYELPYYTSLVFAFFGGVVCMPLIFHLPTVEWFNARFVTSDVPQDKDLETCFEVGSWSWGWMEPVIGTLSFVLLIAQFSRAQMLNIGVRPYGKRIFDVQVARLQSRYPEYNKNILEDFLIGVKRKMKE</sequence>
<keyword evidence="1" id="KW-1133">Transmembrane helix</keyword>
<keyword evidence="3" id="KW-1185">Reference proteome</keyword>
<evidence type="ECO:0000313" key="3">
    <source>
        <dbReference type="Proteomes" id="UP000654075"/>
    </source>
</evidence>
<proteinExistence type="predicted"/>
<dbReference type="AlphaFoldDB" id="A0A813G362"/>
<reference evidence="2" key="1">
    <citation type="submission" date="2021-02" db="EMBL/GenBank/DDBJ databases">
        <authorList>
            <person name="Dougan E. K."/>
            <person name="Rhodes N."/>
            <person name="Thang M."/>
            <person name="Chan C."/>
        </authorList>
    </citation>
    <scope>NUCLEOTIDE SEQUENCE</scope>
</reference>
<dbReference type="PROSITE" id="PS00018">
    <property type="entry name" value="EF_HAND_1"/>
    <property type="match status" value="1"/>
</dbReference>
<dbReference type="EMBL" id="CAJNNV010027703">
    <property type="protein sequence ID" value="CAE8621303.1"/>
    <property type="molecule type" value="Genomic_DNA"/>
</dbReference>
<evidence type="ECO:0000313" key="2">
    <source>
        <dbReference type="EMBL" id="CAE8621303.1"/>
    </source>
</evidence>
<comment type="caution">
    <text evidence="2">The sequence shown here is derived from an EMBL/GenBank/DDBJ whole genome shotgun (WGS) entry which is preliminary data.</text>
</comment>
<keyword evidence="1" id="KW-0472">Membrane</keyword>
<dbReference type="InterPro" id="IPR018247">
    <property type="entry name" value="EF_Hand_1_Ca_BS"/>
</dbReference>
<organism evidence="2 3">
    <name type="scientific">Polarella glacialis</name>
    <name type="common">Dinoflagellate</name>
    <dbReference type="NCBI Taxonomy" id="89957"/>
    <lineage>
        <taxon>Eukaryota</taxon>
        <taxon>Sar</taxon>
        <taxon>Alveolata</taxon>
        <taxon>Dinophyceae</taxon>
        <taxon>Suessiales</taxon>
        <taxon>Suessiaceae</taxon>
        <taxon>Polarella</taxon>
    </lineage>
</organism>
<dbReference type="OMA" id="CRECVIR"/>
<gene>
    <name evidence="2" type="ORF">PGLA1383_LOCUS38835</name>
</gene>
<feature type="transmembrane region" description="Helical" evidence="1">
    <location>
        <begin position="118"/>
        <end position="139"/>
    </location>
</feature>
<dbReference type="OrthoDB" id="447298at2759"/>
<accession>A0A813G362</accession>
<evidence type="ECO:0000256" key="1">
    <source>
        <dbReference type="SAM" id="Phobius"/>
    </source>
</evidence>
<feature type="non-terminal residue" evidence="2">
    <location>
        <position position="1"/>
    </location>
</feature>
<keyword evidence="1" id="KW-0812">Transmembrane</keyword>
<name>A0A813G362_POLGL</name>
<protein>
    <submittedName>
        <fullName evidence="2">Uncharacterized protein</fullName>
    </submittedName>
</protein>